<comment type="similarity">
    <text evidence="1">Belongs to the N-acetylmuramoyl-L-alanine amidase 2 family.</text>
</comment>
<keyword evidence="7" id="KW-1133">Transmembrane helix</keyword>
<evidence type="ECO:0000313" key="11">
    <source>
        <dbReference type="RefSeq" id="XP_026730978.1"/>
    </source>
</evidence>
<organism evidence="10 11">
    <name type="scientific">Trichoplusia ni</name>
    <name type="common">Cabbage looper</name>
    <dbReference type="NCBI Taxonomy" id="7111"/>
    <lineage>
        <taxon>Eukaryota</taxon>
        <taxon>Metazoa</taxon>
        <taxon>Ecdysozoa</taxon>
        <taxon>Arthropoda</taxon>
        <taxon>Hexapoda</taxon>
        <taxon>Insecta</taxon>
        <taxon>Pterygota</taxon>
        <taxon>Neoptera</taxon>
        <taxon>Endopterygota</taxon>
        <taxon>Lepidoptera</taxon>
        <taxon>Glossata</taxon>
        <taxon>Ditrysia</taxon>
        <taxon>Noctuoidea</taxon>
        <taxon>Noctuidae</taxon>
        <taxon>Plusiinae</taxon>
        <taxon>Trichoplusia</taxon>
    </lineage>
</organism>
<evidence type="ECO:0000259" key="9">
    <source>
        <dbReference type="SMART" id="SM00701"/>
    </source>
</evidence>
<dbReference type="InterPro" id="IPR036505">
    <property type="entry name" value="Amidase/PGRP_sf"/>
</dbReference>
<dbReference type="GO" id="GO:0009253">
    <property type="term" value="P:peptidoglycan catabolic process"/>
    <property type="evidence" value="ECO:0007669"/>
    <property type="project" value="InterPro"/>
</dbReference>
<dbReference type="GO" id="GO:0045087">
    <property type="term" value="P:innate immune response"/>
    <property type="evidence" value="ECO:0007669"/>
    <property type="project" value="UniProtKB-KW"/>
</dbReference>
<feature type="domain" description="Peptidoglycan recognition protein family" evidence="9">
    <location>
        <begin position="197"/>
        <end position="340"/>
    </location>
</feature>
<dbReference type="CDD" id="cd06583">
    <property type="entry name" value="PGRP"/>
    <property type="match status" value="1"/>
</dbReference>
<evidence type="ECO:0000256" key="4">
    <source>
        <dbReference type="ARBA" id="ARBA00022859"/>
    </source>
</evidence>
<dbReference type="Gene3D" id="3.40.80.10">
    <property type="entry name" value="Peptidoglycan recognition protein-like"/>
    <property type="match status" value="1"/>
</dbReference>
<evidence type="ECO:0000256" key="3">
    <source>
        <dbReference type="ARBA" id="ARBA00022588"/>
    </source>
</evidence>
<dbReference type="Proteomes" id="UP000322000">
    <property type="component" value="Chromosome 7"/>
</dbReference>
<dbReference type="SMART" id="SM00644">
    <property type="entry name" value="Ami_2"/>
    <property type="match status" value="1"/>
</dbReference>
<dbReference type="RefSeq" id="XP_026730978.1">
    <property type="nucleotide sequence ID" value="XM_026875177.1"/>
</dbReference>
<keyword evidence="4" id="KW-0391">Immunity</keyword>
<dbReference type="SMART" id="SM00701">
    <property type="entry name" value="PGRP"/>
    <property type="match status" value="1"/>
</dbReference>
<evidence type="ECO:0000259" key="8">
    <source>
        <dbReference type="SMART" id="SM00644"/>
    </source>
</evidence>
<sequence>MALKTESSYIDESIGLKVEGELGDFQIIEEVSDSDDADKTVNESSWAVDTVPSIPSSLVKPSSSPIGNVAVSNSENVVIGNNTYFNGPVIIKQVIQNVPGIDNPSYSKTEDEDDSEGKYHDGSQSNKKQTSIKKFQLRKWHKVTFSALCVLILGGIFAVLSIILSSNSQDDNSSSKLGEKDSSSVSKNPLLIAPDHLRIVPRTDWLAQPVEKQLNKIRQPVPWVIISHTATENCSTQSECILRVRLIQMFHIESRNWDDIGYNFLVAGDGSAYYGRGWDYIGSHTLGYNKYSIGISFIGTFNNDPPPKKQLDACIKLLKRGVEIGKLAKDYKLFIHRQLASTLSPGDKLCEIIKEWPHFVKNFTDISELIPNY</sequence>
<dbReference type="GO" id="GO:0008745">
    <property type="term" value="F:N-acetylmuramoyl-L-alanine amidase activity"/>
    <property type="evidence" value="ECO:0007669"/>
    <property type="project" value="InterPro"/>
</dbReference>
<evidence type="ECO:0000256" key="7">
    <source>
        <dbReference type="SAM" id="Phobius"/>
    </source>
</evidence>
<dbReference type="FunFam" id="3.40.80.10:FF:000001">
    <property type="entry name" value="Peptidoglycan recognition protein 1"/>
    <property type="match status" value="1"/>
</dbReference>
<dbReference type="PANTHER" id="PTHR11022:SF41">
    <property type="entry name" value="PEPTIDOGLYCAN-RECOGNITION PROTEIN LC-RELATED"/>
    <property type="match status" value="1"/>
</dbReference>
<feature type="transmembrane region" description="Helical" evidence="7">
    <location>
        <begin position="143"/>
        <end position="164"/>
    </location>
</feature>
<reference evidence="11" key="1">
    <citation type="submission" date="2025-08" db="UniProtKB">
        <authorList>
            <consortium name="RefSeq"/>
        </authorList>
    </citation>
    <scope>IDENTIFICATION</scope>
</reference>
<comment type="subunit">
    <text evidence="2">Monomer.</text>
</comment>
<protein>
    <recommendedName>
        <fullName evidence="5">Peptidoglycan recognition protein</fullName>
    </recommendedName>
</protein>
<dbReference type="InterPro" id="IPR002502">
    <property type="entry name" value="Amidase_domain"/>
</dbReference>
<dbReference type="InterPro" id="IPR006619">
    <property type="entry name" value="PGRP_domain_met/bac"/>
</dbReference>
<evidence type="ECO:0000256" key="2">
    <source>
        <dbReference type="ARBA" id="ARBA00011245"/>
    </source>
</evidence>
<keyword evidence="3" id="KW-0399">Innate immunity</keyword>
<keyword evidence="7" id="KW-0472">Membrane</keyword>
<dbReference type="InterPro" id="IPR015510">
    <property type="entry name" value="PGRP"/>
</dbReference>
<dbReference type="SUPFAM" id="SSF55846">
    <property type="entry name" value="N-acetylmuramoyl-L-alanine amidase-like"/>
    <property type="match status" value="1"/>
</dbReference>
<dbReference type="Pfam" id="PF01510">
    <property type="entry name" value="Amidase_2"/>
    <property type="match status" value="1"/>
</dbReference>
<evidence type="ECO:0000256" key="5">
    <source>
        <dbReference type="ARBA" id="ARBA00069708"/>
    </source>
</evidence>
<dbReference type="GeneID" id="113496077"/>
<keyword evidence="10" id="KW-1185">Reference proteome</keyword>
<proteinExistence type="inferred from homology"/>
<dbReference type="PANTHER" id="PTHR11022">
    <property type="entry name" value="PEPTIDOGLYCAN RECOGNITION PROTEIN"/>
    <property type="match status" value="1"/>
</dbReference>
<gene>
    <name evidence="11" type="primary">LOC113496077</name>
</gene>
<dbReference type="AlphaFoldDB" id="A0A7E5VRI7"/>
<feature type="domain" description="N-acetylmuramoyl-L-alanine amidase" evidence="8">
    <location>
        <begin position="211"/>
        <end position="346"/>
    </location>
</feature>
<name>A0A7E5VRI7_TRINI</name>
<feature type="region of interest" description="Disordered" evidence="6">
    <location>
        <begin position="102"/>
        <end position="130"/>
    </location>
</feature>
<evidence type="ECO:0000256" key="1">
    <source>
        <dbReference type="ARBA" id="ARBA00007553"/>
    </source>
</evidence>
<keyword evidence="7" id="KW-0812">Transmembrane</keyword>
<evidence type="ECO:0000313" key="10">
    <source>
        <dbReference type="Proteomes" id="UP000322000"/>
    </source>
</evidence>
<evidence type="ECO:0000256" key="6">
    <source>
        <dbReference type="SAM" id="MobiDB-lite"/>
    </source>
</evidence>
<dbReference type="GO" id="GO:0008270">
    <property type="term" value="F:zinc ion binding"/>
    <property type="evidence" value="ECO:0007669"/>
    <property type="project" value="InterPro"/>
</dbReference>
<accession>A0A7E5VRI7</accession>